<name>A0A4R1PS08_9FIRM</name>
<dbReference type="Proteomes" id="UP000295063">
    <property type="component" value="Unassembled WGS sequence"/>
</dbReference>
<evidence type="ECO:0000256" key="4">
    <source>
        <dbReference type="ARBA" id="ARBA00022490"/>
    </source>
</evidence>
<dbReference type="GO" id="GO:0005737">
    <property type="term" value="C:cytoplasm"/>
    <property type="evidence" value="ECO:0007669"/>
    <property type="project" value="UniProtKB-SubCell"/>
</dbReference>
<dbReference type="GO" id="GO:0003697">
    <property type="term" value="F:single-stranded DNA binding"/>
    <property type="evidence" value="ECO:0007669"/>
    <property type="project" value="UniProtKB-UniRule"/>
</dbReference>
<keyword evidence="9 12" id="KW-0238">DNA-binding</keyword>
<protein>
    <recommendedName>
        <fullName evidence="3 12">DNA replication and repair protein RecF</fullName>
    </recommendedName>
</protein>
<evidence type="ECO:0000256" key="13">
    <source>
        <dbReference type="RuleBase" id="RU000578"/>
    </source>
</evidence>
<comment type="function">
    <text evidence="12 13">The RecF protein is involved in DNA metabolism; it is required for DNA replication and normal SOS inducibility. RecF binds preferentially to single-stranded, linear DNA. It also seems to bind ATP.</text>
</comment>
<dbReference type="OrthoDB" id="9803889at2"/>
<evidence type="ECO:0000256" key="8">
    <source>
        <dbReference type="ARBA" id="ARBA00022840"/>
    </source>
</evidence>
<dbReference type="Pfam" id="PF02463">
    <property type="entry name" value="SMC_N"/>
    <property type="match status" value="1"/>
</dbReference>
<evidence type="ECO:0000313" key="16">
    <source>
        <dbReference type="Proteomes" id="UP000295063"/>
    </source>
</evidence>
<keyword evidence="4 12" id="KW-0963">Cytoplasm</keyword>
<dbReference type="NCBIfam" id="TIGR00611">
    <property type="entry name" value="recf"/>
    <property type="match status" value="1"/>
</dbReference>
<comment type="caution">
    <text evidence="15">The sequence shown here is derived from an EMBL/GenBank/DDBJ whole genome shotgun (WGS) entry which is preliminary data.</text>
</comment>
<evidence type="ECO:0000256" key="12">
    <source>
        <dbReference type="HAMAP-Rule" id="MF_00365"/>
    </source>
</evidence>
<keyword evidence="5 12" id="KW-0235">DNA replication</keyword>
<organism evidence="15 16">
    <name type="scientific">Anaerospora hongkongensis</name>
    <dbReference type="NCBI Taxonomy" id="244830"/>
    <lineage>
        <taxon>Bacteria</taxon>
        <taxon>Bacillati</taxon>
        <taxon>Bacillota</taxon>
        <taxon>Negativicutes</taxon>
        <taxon>Selenomonadales</taxon>
        <taxon>Sporomusaceae</taxon>
        <taxon>Anaerospora</taxon>
    </lineage>
</organism>
<evidence type="ECO:0000313" key="15">
    <source>
        <dbReference type="EMBL" id="TCL34431.1"/>
    </source>
</evidence>
<evidence type="ECO:0000256" key="7">
    <source>
        <dbReference type="ARBA" id="ARBA00022763"/>
    </source>
</evidence>
<dbReference type="HAMAP" id="MF_00365">
    <property type="entry name" value="RecF"/>
    <property type="match status" value="1"/>
</dbReference>
<dbReference type="EMBL" id="SLUI01000015">
    <property type="protein sequence ID" value="TCL34431.1"/>
    <property type="molecule type" value="Genomic_DNA"/>
</dbReference>
<dbReference type="PROSITE" id="PS00617">
    <property type="entry name" value="RECF_1"/>
    <property type="match status" value="1"/>
</dbReference>
<keyword evidence="10 12" id="KW-0234">DNA repair</keyword>
<keyword evidence="11 12" id="KW-0742">SOS response</keyword>
<dbReference type="GO" id="GO:0009432">
    <property type="term" value="P:SOS response"/>
    <property type="evidence" value="ECO:0007669"/>
    <property type="project" value="UniProtKB-UniRule"/>
</dbReference>
<feature type="binding site" evidence="12">
    <location>
        <begin position="30"/>
        <end position="37"/>
    </location>
    <ligand>
        <name>ATP</name>
        <dbReference type="ChEBI" id="CHEBI:30616"/>
    </ligand>
</feature>
<dbReference type="AlphaFoldDB" id="A0A4R1PS08"/>
<dbReference type="PROSITE" id="PS00618">
    <property type="entry name" value="RECF_2"/>
    <property type="match status" value="1"/>
</dbReference>
<evidence type="ECO:0000256" key="1">
    <source>
        <dbReference type="ARBA" id="ARBA00004496"/>
    </source>
</evidence>
<evidence type="ECO:0000256" key="10">
    <source>
        <dbReference type="ARBA" id="ARBA00023204"/>
    </source>
</evidence>
<evidence type="ECO:0000256" key="11">
    <source>
        <dbReference type="ARBA" id="ARBA00023236"/>
    </source>
</evidence>
<dbReference type="InterPro" id="IPR003395">
    <property type="entry name" value="RecF/RecN/SMC_N"/>
</dbReference>
<dbReference type="InterPro" id="IPR018078">
    <property type="entry name" value="DNA-binding_RecF_CS"/>
</dbReference>
<evidence type="ECO:0000256" key="9">
    <source>
        <dbReference type="ARBA" id="ARBA00023125"/>
    </source>
</evidence>
<dbReference type="Gene3D" id="1.20.1050.90">
    <property type="entry name" value="RecF/RecN/SMC, N-terminal domain"/>
    <property type="match status" value="1"/>
</dbReference>
<dbReference type="PANTHER" id="PTHR32182">
    <property type="entry name" value="DNA REPLICATION AND REPAIR PROTEIN RECF"/>
    <property type="match status" value="1"/>
</dbReference>
<dbReference type="SUPFAM" id="SSF52540">
    <property type="entry name" value="P-loop containing nucleoside triphosphate hydrolases"/>
    <property type="match status" value="1"/>
</dbReference>
<dbReference type="InterPro" id="IPR027417">
    <property type="entry name" value="P-loop_NTPase"/>
</dbReference>
<proteinExistence type="inferred from homology"/>
<evidence type="ECO:0000256" key="3">
    <source>
        <dbReference type="ARBA" id="ARBA00020170"/>
    </source>
</evidence>
<dbReference type="PANTHER" id="PTHR32182:SF0">
    <property type="entry name" value="DNA REPLICATION AND REPAIR PROTEIN RECF"/>
    <property type="match status" value="1"/>
</dbReference>
<dbReference type="GO" id="GO:0006260">
    <property type="term" value="P:DNA replication"/>
    <property type="evidence" value="ECO:0007669"/>
    <property type="project" value="UniProtKB-UniRule"/>
</dbReference>
<dbReference type="RefSeq" id="WP_132082843.1">
    <property type="nucleotide sequence ID" value="NZ_DALZLR010000003.1"/>
</dbReference>
<evidence type="ECO:0000259" key="14">
    <source>
        <dbReference type="Pfam" id="PF02463"/>
    </source>
</evidence>
<dbReference type="GO" id="GO:0006302">
    <property type="term" value="P:double-strand break repair"/>
    <property type="evidence" value="ECO:0007669"/>
    <property type="project" value="TreeGrafter"/>
</dbReference>
<comment type="subcellular location">
    <subcellularLocation>
        <location evidence="1 12 13">Cytoplasm</location>
    </subcellularLocation>
</comment>
<sequence length="369" mass="42215">MRVTAISLRHFRNYQHLDLSFDKNISVFSGNNAQGKTNLLEAIYICAVGRSHRTSVDAELINWEQDGANIEIHFLRHDVENTASIRFSRQANKVVSLNSQAIKTRDLIGNLTAVLFSPEDLTLVKGAPALRRRFLDIEISQTSRSYYQQLLQYNRALQQRNNLLKKIRERRAGFDQLETWDQQLAQGAAVLVAKRKAALKKVAMLASLMHRKITDSQENLLITYYQPYFEDNADSEQDIFSAQWYLEKLQQAKNVDLARGITTIGPHRDDLVLTVNGVNLRTYGSQGQQRTGVLALKLAELEFIKSESGEYPILLLDDVMSELDSSRRDQLIHFIKDRIQTFITATDEELFHQPKFAAFFRINQGQVLG</sequence>
<keyword evidence="6 12" id="KW-0547">Nucleotide-binding</keyword>
<evidence type="ECO:0000256" key="5">
    <source>
        <dbReference type="ARBA" id="ARBA00022705"/>
    </source>
</evidence>
<dbReference type="GO" id="GO:0005524">
    <property type="term" value="F:ATP binding"/>
    <property type="evidence" value="ECO:0007669"/>
    <property type="project" value="UniProtKB-UniRule"/>
</dbReference>
<keyword evidence="8 12" id="KW-0067">ATP-binding</keyword>
<dbReference type="CDD" id="cd03242">
    <property type="entry name" value="ABC_RecF"/>
    <property type="match status" value="1"/>
</dbReference>
<dbReference type="InterPro" id="IPR042174">
    <property type="entry name" value="RecF_2"/>
</dbReference>
<evidence type="ECO:0000256" key="2">
    <source>
        <dbReference type="ARBA" id="ARBA00008016"/>
    </source>
</evidence>
<accession>A0A4R1PS08</accession>
<feature type="domain" description="RecF/RecN/SMC N-terminal" evidence="14">
    <location>
        <begin position="3"/>
        <end position="354"/>
    </location>
</feature>
<evidence type="ECO:0000256" key="6">
    <source>
        <dbReference type="ARBA" id="ARBA00022741"/>
    </source>
</evidence>
<dbReference type="Gene3D" id="3.40.50.300">
    <property type="entry name" value="P-loop containing nucleotide triphosphate hydrolases"/>
    <property type="match status" value="1"/>
</dbReference>
<reference evidence="15 16" key="1">
    <citation type="submission" date="2019-03" db="EMBL/GenBank/DDBJ databases">
        <title>Genomic Encyclopedia of Type Strains, Phase IV (KMG-IV): sequencing the most valuable type-strain genomes for metagenomic binning, comparative biology and taxonomic classification.</title>
        <authorList>
            <person name="Goeker M."/>
        </authorList>
    </citation>
    <scope>NUCLEOTIDE SEQUENCE [LARGE SCALE GENOMIC DNA]</scope>
    <source>
        <strain evidence="15 16">DSM 15969</strain>
    </source>
</reference>
<dbReference type="GO" id="GO:0000731">
    <property type="term" value="P:DNA synthesis involved in DNA repair"/>
    <property type="evidence" value="ECO:0007669"/>
    <property type="project" value="TreeGrafter"/>
</dbReference>
<keyword evidence="16" id="KW-1185">Reference proteome</keyword>
<keyword evidence="7 12" id="KW-0227">DNA damage</keyword>
<comment type="similarity">
    <text evidence="2 12 13">Belongs to the RecF family.</text>
</comment>
<dbReference type="InterPro" id="IPR001238">
    <property type="entry name" value="DNA-binding_RecF"/>
</dbReference>
<gene>
    <name evidence="12" type="primary">recF</name>
    <name evidence="15" type="ORF">EV210_11514</name>
</gene>